<sequence>MPFSPSNYSTRRVNSRSDPTTRMGLLDGVLYPLRKAIFMIAATCDLARAFDCYSGHPDGGCLVAPKTVVAADHPDPDSTYYSCSKGAHYCCLKDTFKAKVPDIGRCKPV</sequence>
<dbReference type="EMBL" id="AJIL01000008">
    <property type="protein sequence ID" value="KNF05325.1"/>
    <property type="molecule type" value="Genomic_DNA"/>
</dbReference>
<protein>
    <submittedName>
        <fullName evidence="1">Uncharacterized protein</fullName>
    </submittedName>
</protein>
<evidence type="ECO:0000313" key="1">
    <source>
        <dbReference type="EMBL" id="KNF05325.1"/>
    </source>
</evidence>
<reference evidence="2" key="1">
    <citation type="submission" date="2014-03" db="EMBL/GenBank/DDBJ databases">
        <title>The Genome Sequence of Puccinia striiformis f. sp. tritici PST-78.</title>
        <authorList>
            <consortium name="The Broad Institute Genome Sequencing Platform"/>
            <person name="Cuomo C."/>
            <person name="Hulbert S."/>
            <person name="Chen X."/>
            <person name="Walker B."/>
            <person name="Young S.K."/>
            <person name="Zeng Q."/>
            <person name="Gargeya S."/>
            <person name="Fitzgerald M."/>
            <person name="Haas B."/>
            <person name="Abouelleil A."/>
            <person name="Alvarado L."/>
            <person name="Arachchi H.M."/>
            <person name="Berlin A.M."/>
            <person name="Chapman S.B."/>
            <person name="Goldberg J."/>
            <person name="Griggs A."/>
            <person name="Gujja S."/>
            <person name="Hansen M."/>
            <person name="Howarth C."/>
            <person name="Imamovic A."/>
            <person name="Larimer J."/>
            <person name="McCowan C."/>
            <person name="Montmayeur A."/>
            <person name="Murphy C."/>
            <person name="Neiman D."/>
            <person name="Pearson M."/>
            <person name="Priest M."/>
            <person name="Roberts A."/>
            <person name="Saif S."/>
            <person name="Shea T."/>
            <person name="Sisk P."/>
            <person name="Sykes S."/>
            <person name="Wortman J."/>
            <person name="Nusbaum C."/>
            <person name="Birren B."/>
        </authorList>
    </citation>
    <scope>NUCLEOTIDE SEQUENCE [LARGE SCALE GENOMIC DNA]</scope>
    <source>
        <strain evidence="2">race PST-78</strain>
    </source>
</reference>
<organism evidence="1 2">
    <name type="scientific">Puccinia striiformis f. sp. tritici PST-78</name>
    <dbReference type="NCBI Taxonomy" id="1165861"/>
    <lineage>
        <taxon>Eukaryota</taxon>
        <taxon>Fungi</taxon>
        <taxon>Dikarya</taxon>
        <taxon>Basidiomycota</taxon>
        <taxon>Pucciniomycotina</taxon>
        <taxon>Pucciniomycetes</taxon>
        <taxon>Pucciniales</taxon>
        <taxon>Pucciniaceae</taxon>
        <taxon>Puccinia</taxon>
    </lineage>
</organism>
<comment type="caution">
    <text evidence="1">The sequence shown here is derived from an EMBL/GenBank/DDBJ whole genome shotgun (WGS) entry which is preliminary data.</text>
</comment>
<name>A0A0L0W219_9BASI</name>
<dbReference type="AlphaFoldDB" id="A0A0L0W219"/>
<proteinExistence type="predicted"/>
<evidence type="ECO:0000313" key="2">
    <source>
        <dbReference type="Proteomes" id="UP000054564"/>
    </source>
</evidence>
<keyword evidence="2" id="KW-1185">Reference proteome</keyword>
<accession>A0A0L0W219</accession>
<dbReference type="Proteomes" id="UP000054564">
    <property type="component" value="Unassembled WGS sequence"/>
</dbReference>
<gene>
    <name evidence="1" type="ORF">PSTG_01539</name>
</gene>